<protein>
    <recommendedName>
        <fullName evidence="4">GDSL-like Lipase/Acylhydrolase family protein</fullName>
    </recommendedName>
</protein>
<name>A0A7Z0C3B6_9ACTN</name>
<evidence type="ECO:0000256" key="1">
    <source>
        <dbReference type="PIRSR" id="PIRSR637460-2"/>
    </source>
</evidence>
<dbReference type="InterPro" id="IPR037460">
    <property type="entry name" value="SEST-like"/>
</dbReference>
<dbReference type="Gene3D" id="3.40.50.1110">
    <property type="entry name" value="SGNH hydrolase"/>
    <property type="match status" value="1"/>
</dbReference>
<sequence>MPSSVSLPRLRPRLAVPAAVLLLLVALLSVLTSGALPGTPVASARADGPGVGTPYVVSVGDSYISGEAGRWAGSSNASSGYADALGPTAYWDTPSGEAIDRCHRSKAAEVFIGGGTLGKNLACSGARTTTDASGSTFKPGLDFYDDGAGNIGQAKALQQFAATHHVKMVVVSIGGNDFNFADIVATCVADFLYSPSWWKDYCYDDSSVTSNFTTSNVNTVRARIATGFTNLRTAMRNAGYSDTSWTLLVQTYPSPIPKASGFRYSQSGYTRQSTGGCGFWDKDADWANTSALPTINNTVKSAITASGLTNTRTLDLASAFNGRRLCESTVGLYEEKGLTSWTQPTAVDKTEWINQIRTVSTCCSNSPYYVQESLHPNYWAQLATRSCVRQAWNGGAPRGGTCAISGTGLVGGEPRMTLQ</sequence>
<gene>
    <name evidence="2" type="ORF">BKA05_003195</name>
</gene>
<dbReference type="RefSeq" id="WP_246289821.1">
    <property type="nucleotide sequence ID" value="NZ_BAAAPP010000017.1"/>
</dbReference>
<feature type="disulfide bond" evidence="1">
    <location>
        <begin position="102"/>
        <end position="123"/>
    </location>
</feature>
<evidence type="ECO:0000313" key="2">
    <source>
        <dbReference type="EMBL" id="NYI11680.1"/>
    </source>
</evidence>
<evidence type="ECO:0000313" key="3">
    <source>
        <dbReference type="Proteomes" id="UP000537326"/>
    </source>
</evidence>
<dbReference type="Proteomes" id="UP000537326">
    <property type="component" value="Unassembled WGS sequence"/>
</dbReference>
<dbReference type="GO" id="GO:0006629">
    <property type="term" value="P:lipid metabolic process"/>
    <property type="evidence" value="ECO:0007669"/>
    <property type="project" value="TreeGrafter"/>
</dbReference>
<accession>A0A7Z0C3B6</accession>
<evidence type="ECO:0008006" key="4">
    <source>
        <dbReference type="Google" id="ProtNLM"/>
    </source>
</evidence>
<keyword evidence="1" id="KW-1015">Disulfide bond</keyword>
<proteinExistence type="predicted"/>
<dbReference type="EMBL" id="JACBZI010000001">
    <property type="protein sequence ID" value="NYI11680.1"/>
    <property type="molecule type" value="Genomic_DNA"/>
</dbReference>
<dbReference type="GO" id="GO:0016788">
    <property type="term" value="F:hydrolase activity, acting on ester bonds"/>
    <property type="evidence" value="ECO:0007669"/>
    <property type="project" value="InterPro"/>
</dbReference>
<dbReference type="InterPro" id="IPR036514">
    <property type="entry name" value="SGNH_hydro_sf"/>
</dbReference>
<comment type="caution">
    <text evidence="2">The sequence shown here is derived from an EMBL/GenBank/DDBJ whole genome shotgun (WGS) entry which is preliminary data.</text>
</comment>
<dbReference type="PANTHER" id="PTHR37981">
    <property type="entry name" value="LIPASE 2"/>
    <property type="match status" value="1"/>
</dbReference>
<dbReference type="SUPFAM" id="SSF52266">
    <property type="entry name" value="SGNH hydrolase"/>
    <property type="match status" value="1"/>
</dbReference>
<feature type="disulfide bond" evidence="1">
    <location>
        <begin position="187"/>
        <end position="202"/>
    </location>
</feature>
<organism evidence="2 3">
    <name type="scientific">Nocardioides marinus</name>
    <dbReference type="NCBI Taxonomy" id="374514"/>
    <lineage>
        <taxon>Bacteria</taxon>
        <taxon>Bacillati</taxon>
        <taxon>Actinomycetota</taxon>
        <taxon>Actinomycetes</taxon>
        <taxon>Propionibacteriales</taxon>
        <taxon>Nocardioidaceae</taxon>
        <taxon>Nocardioides</taxon>
    </lineage>
</organism>
<dbReference type="AlphaFoldDB" id="A0A7Z0C3B6"/>
<keyword evidence="3" id="KW-1185">Reference proteome</keyword>
<dbReference type="PANTHER" id="PTHR37981:SF1">
    <property type="entry name" value="SGNH HYDROLASE-TYPE ESTERASE DOMAIN-CONTAINING PROTEIN"/>
    <property type="match status" value="1"/>
</dbReference>
<reference evidence="2 3" key="1">
    <citation type="submission" date="2020-07" db="EMBL/GenBank/DDBJ databases">
        <title>Sequencing the genomes of 1000 actinobacteria strains.</title>
        <authorList>
            <person name="Klenk H.-P."/>
        </authorList>
    </citation>
    <scope>NUCLEOTIDE SEQUENCE [LARGE SCALE GENOMIC DNA]</scope>
    <source>
        <strain evidence="2 3">DSM 18248</strain>
    </source>
</reference>